<reference evidence="1" key="1">
    <citation type="submission" date="2021-06" db="EMBL/GenBank/DDBJ databases">
        <authorList>
            <person name="Kallberg Y."/>
            <person name="Tangrot J."/>
            <person name="Rosling A."/>
        </authorList>
    </citation>
    <scope>NUCLEOTIDE SEQUENCE</scope>
    <source>
        <strain evidence="1">MA461A</strain>
    </source>
</reference>
<accession>A0ACA9MUD5</accession>
<keyword evidence="2" id="KW-1185">Reference proteome</keyword>
<comment type="caution">
    <text evidence="1">The sequence shown here is derived from an EMBL/GenBank/DDBJ whole genome shotgun (WGS) entry which is preliminary data.</text>
</comment>
<protein>
    <submittedName>
        <fullName evidence="1">6193_t:CDS:1</fullName>
    </submittedName>
</protein>
<sequence length="50" mass="5960">MDNKDFGTNPITFETLEDEDVYYSQFIDLDAISKEEPFEVLDEDLYGFWD</sequence>
<proteinExistence type="predicted"/>
<evidence type="ECO:0000313" key="1">
    <source>
        <dbReference type="EMBL" id="CAG8599277.1"/>
    </source>
</evidence>
<organism evidence="1 2">
    <name type="scientific">Racocetra persica</name>
    <dbReference type="NCBI Taxonomy" id="160502"/>
    <lineage>
        <taxon>Eukaryota</taxon>
        <taxon>Fungi</taxon>
        <taxon>Fungi incertae sedis</taxon>
        <taxon>Mucoromycota</taxon>
        <taxon>Glomeromycotina</taxon>
        <taxon>Glomeromycetes</taxon>
        <taxon>Diversisporales</taxon>
        <taxon>Gigasporaceae</taxon>
        <taxon>Racocetra</taxon>
    </lineage>
</organism>
<dbReference type="EMBL" id="CAJVQC010009010">
    <property type="protein sequence ID" value="CAG8599277.1"/>
    <property type="molecule type" value="Genomic_DNA"/>
</dbReference>
<dbReference type="Proteomes" id="UP000789920">
    <property type="component" value="Unassembled WGS sequence"/>
</dbReference>
<evidence type="ECO:0000313" key="2">
    <source>
        <dbReference type="Proteomes" id="UP000789920"/>
    </source>
</evidence>
<gene>
    <name evidence="1" type="ORF">RPERSI_LOCUS5851</name>
</gene>
<name>A0ACA9MUD5_9GLOM</name>